<protein>
    <recommendedName>
        <fullName evidence="6">1-(5-phosphoribosyl)-5-[(5-phosphoribosylamino)methylideneamino] imidazole-4-carboxamide isomerase</fullName>
        <ecNumber evidence="5">5.3.1.16</ecNumber>
    </recommendedName>
</protein>
<keyword evidence="7" id="KW-0963">Cytoplasm</keyword>
<dbReference type="Pfam" id="PF00977">
    <property type="entry name" value="His_biosynth"/>
    <property type="match status" value="1"/>
</dbReference>
<dbReference type="Gene3D" id="3.20.20.70">
    <property type="entry name" value="Aldolase class I"/>
    <property type="match status" value="1"/>
</dbReference>
<evidence type="ECO:0000313" key="13">
    <source>
        <dbReference type="Proteomes" id="UP000008138"/>
    </source>
</evidence>
<comment type="pathway">
    <text evidence="3">Amino-acid biosynthesis; L-histidine biosynthesis; L-histidine from 5-phospho-alpha-D-ribose 1-diphosphate: step 4/9.</text>
</comment>
<evidence type="ECO:0000313" key="12">
    <source>
        <dbReference type="EMBL" id="AEA11902.1"/>
    </source>
</evidence>
<dbReference type="OrthoDB" id="52866at2157"/>
<comment type="subcellular location">
    <subcellularLocation>
        <location evidence="2">Cytoplasm</location>
    </subcellularLocation>
</comment>
<dbReference type="STRING" id="999630.TUZN_0406"/>
<reference evidence="12 13" key="1">
    <citation type="journal article" date="2011" name="J. Bacteriol.">
        <title>Complete genome sequence of the thermoacidophilic crenarchaeon Thermoproteus uzoniensis 768-20.</title>
        <authorList>
            <person name="Mardanov A.V."/>
            <person name="Gumerov V.M."/>
            <person name="Beletsky A.V."/>
            <person name="Prokofeva M.I."/>
            <person name="Bonch-Osmolovskaya E.A."/>
            <person name="Ravin N.V."/>
            <person name="Skryabin K.G."/>
        </authorList>
    </citation>
    <scope>NUCLEOTIDE SEQUENCE [LARGE SCALE GENOMIC DNA]</scope>
    <source>
        <strain evidence="12 13">768-20</strain>
    </source>
</reference>
<dbReference type="HOGENOM" id="CLU_048577_1_1_2"/>
<dbReference type="AlphaFoldDB" id="F2L2W4"/>
<evidence type="ECO:0000256" key="7">
    <source>
        <dbReference type="ARBA" id="ARBA00022490"/>
    </source>
</evidence>
<comment type="catalytic activity">
    <reaction evidence="1">
        <text>1-(5-phospho-beta-D-ribosyl)-5-[(5-phospho-beta-D-ribosylamino)methylideneamino]imidazole-4-carboxamide = 5-[(5-phospho-1-deoxy-D-ribulos-1-ylimino)methylamino]-1-(5-phospho-beta-D-ribosyl)imidazole-4-carboxamide</text>
        <dbReference type="Rhea" id="RHEA:15469"/>
        <dbReference type="ChEBI" id="CHEBI:58435"/>
        <dbReference type="ChEBI" id="CHEBI:58525"/>
        <dbReference type="EC" id="5.3.1.16"/>
    </reaction>
</comment>
<evidence type="ECO:0000256" key="4">
    <source>
        <dbReference type="ARBA" id="ARBA00009667"/>
    </source>
</evidence>
<evidence type="ECO:0000256" key="5">
    <source>
        <dbReference type="ARBA" id="ARBA00012550"/>
    </source>
</evidence>
<dbReference type="Proteomes" id="UP000008138">
    <property type="component" value="Chromosome"/>
</dbReference>
<dbReference type="InterPro" id="IPR006062">
    <property type="entry name" value="His_biosynth"/>
</dbReference>
<evidence type="ECO:0000256" key="2">
    <source>
        <dbReference type="ARBA" id="ARBA00004496"/>
    </source>
</evidence>
<comment type="similarity">
    <text evidence="4 11">Belongs to the HisA/HisF family.</text>
</comment>
<dbReference type="UniPathway" id="UPA00031">
    <property type="reaction ID" value="UER00009"/>
</dbReference>
<keyword evidence="8 11" id="KW-0028">Amino-acid biosynthesis</keyword>
<dbReference type="GO" id="GO:0003949">
    <property type="term" value="F:1-(5-phosphoribosyl)-5-[(5-phosphoribosylamino)methylideneamino]imidazole-4-carboxamide isomerase activity"/>
    <property type="evidence" value="ECO:0007669"/>
    <property type="project" value="UniProtKB-EC"/>
</dbReference>
<dbReference type="CDD" id="cd04732">
    <property type="entry name" value="HisA"/>
    <property type="match status" value="1"/>
</dbReference>
<dbReference type="InterPro" id="IPR011060">
    <property type="entry name" value="RibuloseP-bd_barrel"/>
</dbReference>
<dbReference type="InterPro" id="IPR044524">
    <property type="entry name" value="Isoase_HisA-like"/>
</dbReference>
<evidence type="ECO:0000256" key="8">
    <source>
        <dbReference type="ARBA" id="ARBA00022605"/>
    </source>
</evidence>
<dbReference type="GO" id="GO:0000105">
    <property type="term" value="P:L-histidine biosynthetic process"/>
    <property type="evidence" value="ECO:0007669"/>
    <property type="project" value="UniProtKB-UniPathway"/>
</dbReference>
<gene>
    <name evidence="12" type="ordered locus">TUZN_0406</name>
</gene>
<dbReference type="RefSeq" id="WP_013679238.1">
    <property type="nucleotide sequence ID" value="NC_015315.1"/>
</dbReference>
<keyword evidence="10 12" id="KW-0413">Isomerase</keyword>
<evidence type="ECO:0000256" key="10">
    <source>
        <dbReference type="ARBA" id="ARBA00023235"/>
    </source>
</evidence>
<proteinExistence type="inferred from homology"/>
<dbReference type="PANTHER" id="PTHR43090">
    <property type="entry name" value="1-(5-PHOSPHORIBOSYL)-5-[(5-PHOSPHORIBOSYLAMINO)METHYLIDENEAMINO] IMIDAZOLE-4-CARBOXAMIDE ISOMERASE"/>
    <property type="match status" value="1"/>
</dbReference>
<sequence length="230" mass="24752">MLVIPSIDLEGGRAVKRVKGRRGEYVFVGDPLELARKFSRAPLVHIVDLDGAERGAPANLDAVAAISDIVEGACQLGGGLRDLRSVERALDLCDYAVVGTLPFTEPRLFEEIARAFPGKVVISLDVSEGWVMGGGWTVKLVKFKDALRRLEGLDLAAAIYTSVDVEGTGAGPLLTDVEALRRIARKVYYAGGVSHCGHLELLRSAGFDGAIVGYALYRGDLSCVREDFTY</sequence>
<keyword evidence="9 11" id="KW-0368">Histidine biosynthesis</keyword>
<keyword evidence="13" id="KW-1185">Reference proteome</keyword>
<dbReference type="KEGG" id="tuz:TUZN_0406"/>
<name>F2L2W4_THEU7</name>
<evidence type="ECO:0000256" key="3">
    <source>
        <dbReference type="ARBA" id="ARBA00005133"/>
    </source>
</evidence>
<evidence type="ECO:0000256" key="9">
    <source>
        <dbReference type="ARBA" id="ARBA00023102"/>
    </source>
</evidence>
<evidence type="ECO:0000256" key="1">
    <source>
        <dbReference type="ARBA" id="ARBA00000901"/>
    </source>
</evidence>
<dbReference type="InterPro" id="IPR013785">
    <property type="entry name" value="Aldolase_TIM"/>
</dbReference>
<dbReference type="GO" id="GO:0000162">
    <property type="term" value="P:L-tryptophan biosynthetic process"/>
    <property type="evidence" value="ECO:0007669"/>
    <property type="project" value="TreeGrafter"/>
</dbReference>
<dbReference type="GO" id="GO:0005737">
    <property type="term" value="C:cytoplasm"/>
    <property type="evidence" value="ECO:0007669"/>
    <property type="project" value="UniProtKB-SubCell"/>
</dbReference>
<evidence type="ECO:0000256" key="11">
    <source>
        <dbReference type="RuleBase" id="RU003657"/>
    </source>
</evidence>
<dbReference type="GeneID" id="10359951"/>
<dbReference type="InterPro" id="IPR023016">
    <property type="entry name" value="HisA/PriA"/>
</dbReference>
<dbReference type="PANTHER" id="PTHR43090:SF2">
    <property type="entry name" value="1-(5-PHOSPHORIBOSYL)-5-[(5-PHOSPHORIBOSYLAMINO)METHYLIDENEAMINO] IMIDAZOLE-4-CARBOXAMIDE ISOMERASE"/>
    <property type="match status" value="1"/>
</dbReference>
<organism evidence="12 13">
    <name type="scientific">Thermoproteus uzoniensis (strain 768-20)</name>
    <dbReference type="NCBI Taxonomy" id="999630"/>
    <lineage>
        <taxon>Archaea</taxon>
        <taxon>Thermoproteota</taxon>
        <taxon>Thermoprotei</taxon>
        <taxon>Thermoproteales</taxon>
        <taxon>Thermoproteaceae</taxon>
        <taxon>Thermoproteus</taxon>
    </lineage>
</organism>
<dbReference type="EMBL" id="CP002590">
    <property type="protein sequence ID" value="AEA11902.1"/>
    <property type="molecule type" value="Genomic_DNA"/>
</dbReference>
<reference key="2">
    <citation type="submission" date="2011-03" db="EMBL/GenBank/DDBJ databases">
        <title>Complete genome sequence of the thermoacidophilic crenarchaeon Thermoproteus uzoniensis 768-20.</title>
        <authorList>
            <person name="Mardanov A.V."/>
            <person name="Gumerov V.M."/>
            <person name="Beletsky A.V."/>
            <person name="Prokofeva M.I."/>
            <person name="Bonch-Osmolovskaya E.A."/>
            <person name="Ravin N.V."/>
            <person name="Skryabin K.G."/>
        </authorList>
    </citation>
    <scope>NUCLEOTIDE SEQUENCE</scope>
    <source>
        <strain>768-20</strain>
    </source>
</reference>
<dbReference type="EC" id="5.3.1.16" evidence="5"/>
<dbReference type="SUPFAM" id="SSF51366">
    <property type="entry name" value="Ribulose-phoshate binding barrel"/>
    <property type="match status" value="1"/>
</dbReference>
<dbReference type="eggNOG" id="arCOG00618">
    <property type="taxonomic scope" value="Archaea"/>
</dbReference>
<evidence type="ECO:0000256" key="6">
    <source>
        <dbReference type="ARBA" id="ARBA00018464"/>
    </source>
</evidence>
<accession>F2L2W4</accession>